<dbReference type="Proteomes" id="UP000813461">
    <property type="component" value="Unassembled WGS sequence"/>
</dbReference>
<dbReference type="Pfam" id="PF02958">
    <property type="entry name" value="EcKL"/>
    <property type="match status" value="1"/>
</dbReference>
<name>A0A8K0RC07_9PLEO</name>
<dbReference type="OrthoDB" id="411145at2759"/>
<evidence type="ECO:0000313" key="2">
    <source>
        <dbReference type="EMBL" id="KAH7089445.1"/>
    </source>
</evidence>
<sequence>MLVRLRRLLRALSLILLPLLFIHHLAKSWSPVPNRMSTSQSPHDVASSLLAEKGLQLQSLKVIQSLWAGYGQICLVTATQDLPQRTSAQSSRSVSAENSNVVTPQELQSYVLKLITPPPTRAQDEGHTRKILSYVRVEQYFYSHLAPQLPPSVPVAKCLASINQHHANGTSTTAMILSDLKQQYPVAGEKRNVLSSTQVNAALDWLSGFHGFWWTRLHALDRGSLIRPPLEEVQKDGDNAAEKTVWLNGGYTYLATRRTEYASLAADEESEWQLPLTHPFASQKPSISQMVAMFLAPSSSGLSPISQFETLIHGDVKSENLFTSKSGEQVVFYDFQYTGVGLGVCDLAKLFTCSVPLSMLVADRSIPHELAMQEGEKQLLERYWKSLKTIGRREYDWTTFVWHWEIALVDWLRFQASWGFWGNTEWLEARVRHILNDAAWREALEASTTRG</sequence>
<proteinExistence type="predicted"/>
<feature type="signal peptide" evidence="1">
    <location>
        <begin position="1"/>
        <end position="28"/>
    </location>
</feature>
<evidence type="ECO:0000256" key="1">
    <source>
        <dbReference type="SAM" id="SignalP"/>
    </source>
</evidence>
<feature type="chain" id="PRO_5035474991" evidence="1">
    <location>
        <begin position="29"/>
        <end position="451"/>
    </location>
</feature>
<evidence type="ECO:0000313" key="3">
    <source>
        <dbReference type="Proteomes" id="UP000813461"/>
    </source>
</evidence>
<dbReference type="EMBL" id="JAGMVJ010000006">
    <property type="protein sequence ID" value="KAH7089445.1"/>
    <property type="molecule type" value="Genomic_DNA"/>
</dbReference>
<dbReference type="InterPro" id="IPR011009">
    <property type="entry name" value="Kinase-like_dom_sf"/>
</dbReference>
<keyword evidence="2" id="KW-0808">Transferase</keyword>
<dbReference type="InterPro" id="IPR004119">
    <property type="entry name" value="EcKL"/>
</dbReference>
<keyword evidence="3" id="KW-1185">Reference proteome</keyword>
<dbReference type="SUPFAM" id="SSF56112">
    <property type="entry name" value="Protein kinase-like (PK-like)"/>
    <property type="match status" value="1"/>
</dbReference>
<accession>A0A8K0RC07</accession>
<gene>
    <name evidence="2" type="ORF">FB567DRAFT_520776</name>
</gene>
<dbReference type="Gene3D" id="3.90.1200.10">
    <property type="match status" value="1"/>
</dbReference>
<protein>
    <submittedName>
        <fullName evidence="2">Kinase-like domain-containing protein</fullName>
    </submittedName>
</protein>
<organism evidence="2 3">
    <name type="scientific">Paraphoma chrysanthemicola</name>
    <dbReference type="NCBI Taxonomy" id="798071"/>
    <lineage>
        <taxon>Eukaryota</taxon>
        <taxon>Fungi</taxon>
        <taxon>Dikarya</taxon>
        <taxon>Ascomycota</taxon>
        <taxon>Pezizomycotina</taxon>
        <taxon>Dothideomycetes</taxon>
        <taxon>Pleosporomycetidae</taxon>
        <taxon>Pleosporales</taxon>
        <taxon>Pleosporineae</taxon>
        <taxon>Phaeosphaeriaceae</taxon>
        <taxon>Paraphoma</taxon>
    </lineage>
</organism>
<keyword evidence="1" id="KW-0732">Signal</keyword>
<dbReference type="GO" id="GO:0016301">
    <property type="term" value="F:kinase activity"/>
    <property type="evidence" value="ECO:0007669"/>
    <property type="project" value="UniProtKB-KW"/>
</dbReference>
<comment type="caution">
    <text evidence="2">The sequence shown here is derived from an EMBL/GenBank/DDBJ whole genome shotgun (WGS) entry which is preliminary data.</text>
</comment>
<keyword evidence="2" id="KW-0418">Kinase</keyword>
<reference evidence="2" key="1">
    <citation type="journal article" date="2021" name="Nat. Commun.">
        <title>Genetic determinants of endophytism in the Arabidopsis root mycobiome.</title>
        <authorList>
            <person name="Mesny F."/>
            <person name="Miyauchi S."/>
            <person name="Thiergart T."/>
            <person name="Pickel B."/>
            <person name="Atanasova L."/>
            <person name="Karlsson M."/>
            <person name="Huettel B."/>
            <person name="Barry K.W."/>
            <person name="Haridas S."/>
            <person name="Chen C."/>
            <person name="Bauer D."/>
            <person name="Andreopoulos W."/>
            <person name="Pangilinan J."/>
            <person name="LaButti K."/>
            <person name="Riley R."/>
            <person name="Lipzen A."/>
            <person name="Clum A."/>
            <person name="Drula E."/>
            <person name="Henrissat B."/>
            <person name="Kohler A."/>
            <person name="Grigoriev I.V."/>
            <person name="Martin F.M."/>
            <person name="Hacquard S."/>
        </authorList>
    </citation>
    <scope>NUCLEOTIDE SEQUENCE</scope>
    <source>
        <strain evidence="2">MPI-SDFR-AT-0120</strain>
    </source>
</reference>
<dbReference type="AlphaFoldDB" id="A0A8K0RC07"/>
<dbReference type="PANTHER" id="PTHR11012:SF30">
    <property type="entry name" value="PROTEIN KINASE-LIKE DOMAIN-CONTAINING"/>
    <property type="match status" value="1"/>
</dbReference>
<dbReference type="PANTHER" id="PTHR11012">
    <property type="entry name" value="PROTEIN KINASE-LIKE DOMAIN-CONTAINING"/>
    <property type="match status" value="1"/>
</dbReference>